<evidence type="ECO:0000259" key="5">
    <source>
        <dbReference type="Pfam" id="PF00294"/>
    </source>
</evidence>
<dbReference type="EMBL" id="JAFJYC010000002">
    <property type="protein sequence ID" value="MBT9432842.1"/>
    <property type="molecule type" value="Genomic_DNA"/>
</dbReference>
<evidence type="ECO:0000256" key="1">
    <source>
        <dbReference type="ARBA" id="ARBA00010688"/>
    </source>
</evidence>
<evidence type="ECO:0000256" key="4">
    <source>
        <dbReference type="SAM" id="MobiDB-lite"/>
    </source>
</evidence>
<name>A0ABS5YDQ4_9GAMM</name>
<feature type="region of interest" description="Disordered" evidence="4">
    <location>
        <begin position="276"/>
        <end position="335"/>
    </location>
</feature>
<feature type="region of interest" description="Disordered" evidence="4">
    <location>
        <begin position="219"/>
        <end position="245"/>
    </location>
</feature>
<evidence type="ECO:0000256" key="3">
    <source>
        <dbReference type="ARBA" id="ARBA00022777"/>
    </source>
</evidence>
<reference evidence="6 7" key="1">
    <citation type="journal article" date="2021" name="Genome Biol. Evol.">
        <title>The evolution of interdependence in a four-way mealybug symbiosis.</title>
        <authorList>
            <person name="Garber A.I."/>
            <person name="Kupper M."/>
            <person name="Laetsch D.R."/>
            <person name="Weldon S.R."/>
            <person name="Ladinsky M.S."/>
            <person name="Bjorkman P.J."/>
            <person name="McCutcheon J.P."/>
        </authorList>
    </citation>
    <scope>NUCLEOTIDE SEQUENCE [LARGE SCALE GENOMIC DNA]</scope>
    <source>
        <strain evidence="6">SOD</strain>
    </source>
</reference>
<dbReference type="InterPro" id="IPR050306">
    <property type="entry name" value="PfkB_Carbo_kinase"/>
</dbReference>
<dbReference type="RefSeq" id="WP_215670203.1">
    <property type="nucleotide sequence ID" value="NZ_JAFJYC010000002.1"/>
</dbReference>
<evidence type="ECO:0000313" key="6">
    <source>
        <dbReference type="EMBL" id="MBT9432842.1"/>
    </source>
</evidence>
<keyword evidence="3" id="KW-0418">Kinase</keyword>
<accession>A0ABS5YDQ4</accession>
<dbReference type="PANTHER" id="PTHR43085:SF57">
    <property type="entry name" value="CARBOHYDRATE KINASE PFKB DOMAIN-CONTAINING PROTEIN"/>
    <property type="match status" value="1"/>
</dbReference>
<dbReference type="Proteomes" id="UP000811282">
    <property type="component" value="Unassembled WGS sequence"/>
</dbReference>
<dbReference type="InterPro" id="IPR011611">
    <property type="entry name" value="PfkB_dom"/>
</dbReference>
<keyword evidence="2" id="KW-0808">Transferase</keyword>
<keyword evidence="7" id="KW-1185">Reference proteome</keyword>
<dbReference type="SUPFAM" id="SSF53613">
    <property type="entry name" value="Ribokinase-like"/>
    <property type="match status" value="1"/>
</dbReference>
<organism evidence="6 7">
    <name type="scientific">Candidatus Sodalis endolongispinus</name>
    <dbReference type="NCBI Taxonomy" id="2812662"/>
    <lineage>
        <taxon>Bacteria</taxon>
        <taxon>Pseudomonadati</taxon>
        <taxon>Pseudomonadota</taxon>
        <taxon>Gammaproteobacteria</taxon>
        <taxon>Enterobacterales</taxon>
        <taxon>Bruguierivoracaceae</taxon>
        <taxon>Sodalis</taxon>
    </lineage>
</organism>
<dbReference type="PANTHER" id="PTHR43085">
    <property type="entry name" value="HEXOKINASE FAMILY MEMBER"/>
    <property type="match status" value="1"/>
</dbReference>
<proteinExistence type="inferred from homology"/>
<comment type="similarity">
    <text evidence="1">Belongs to the carbohydrate kinase PfkB family.</text>
</comment>
<feature type="domain" description="Carbohydrate kinase PfkB" evidence="5">
    <location>
        <begin position="19"/>
        <end position="243"/>
    </location>
</feature>
<dbReference type="Pfam" id="PF00294">
    <property type="entry name" value="PfkB"/>
    <property type="match status" value="1"/>
</dbReference>
<comment type="caution">
    <text evidence="6">The sequence shown here is derived from an EMBL/GenBank/DDBJ whole genome shotgun (WGS) entry which is preliminary data.</text>
</comment>
<protein>
    <recommendedName>
        <fullName evidence="5">Carbohydrate kinase PfkB domain-containing protein</fullName>
    </recommendedName>
</protein>
<dbReference type="Gene3D" id="3.40.1190.20">
    <property type="match status" value="1"/>
</dbReference>
<evidence type="ECO:0000256" key="2">
    <source>
        <dbReference type="ARBA" id="ARBA00022679"/>
    </source>
</evidence>
<evidence type="ECO:0000313" key="7">
    <source>
        <dbReference type="Proteomes" id="UP000811282"/>
    </source>
</evidence>
<dbReference type="InterPro" id="IPR029056">
    <property type="entry name" value="Ribokinase-like"/>
</dbReference>
<sequence length="335" mass="36037">MNIIAVGELLWDCYPGGRQIGGAAGNFIYHAMQAGAQSRLISAVGRDAAGDDLLAELARRGVACHVQRNDSYPTGKVEVMLKARGVPEYEIVSPVAWDVIQPDVTLVAGVRAADVLYFGSLVQRHPPNQRLLQMLVMLLPPTGKVVVDINLRHGHYTPEVIAFCLRNAQFLKLNDEELPLIADMFSLPRDADGFYQQLRRTARLEMLMYTRGERGSLLLRGDDRDERPGQQVATTDTVGAGDAGRDRVDALSDRLTGYQRGPRPYYVGGATGKVTRADKAKPAGGPQCGPSGNVKTPRRGGAAGGRGREAPPATVTRTDKNKPAGGWQPGACGQG</sequence>
<gene>
    <name evidence="6" type="ORF">JZM24_13170</name>
</gene>